<feature type="compositionally biased region" description="Polar residues" evidence="6">
    <location>
        <begin position="2487"/>
        <end position="2496"/>
    </location>
</feature>
<comment type="caution">
    <text evidence="8">The sequence shown here is derived from an EMBL/GenBank/DDBJ whole genome shotgun (WGS) entry which is preliminary data.</text>
</comment>
<feature type="region of interest" description="Disordered" evidence="6">
    <location>
        <begin position="2204"/>
        <end position="2329"/>
    </location>
</feature>
<dbReference type="InterPro" id="IPR002557">
    <property type="entry name" value="Chitin-bd_dom"/>
</dbReference>
<keyword evidence="9" id="KW-1185">Reference proteome</keyword>
<dbReference type="STRING" id="418985.A0A1V9XKZ0"/>
<feature type="compositionally biased region" description="Low complexity" evidence="6">
    <location>
        <begin position="2561"/>
        <end position="2595"/>
    </location>
</feature>
<keyword evidence="3" id="KW-0677">Repeat</keyword>
<evidence type="ECO:0000313" key="9">
    <source>
        <dbReference type="Proteomes" id="UP000192247"/>
    </source>
</evidence>
<dbReference type="GO" id="GO:0005576">
    <property type="term" value="C:extracellular region"/>
    <property type="evidence" value="ECO:0007669"/>
    <property type="project" value="InterPro"/>
</dbReference>
<feature type="domain" description="Chitin-binding type-2" evidence="7">
    <location>
        <begin position="2908"/>
        <end position="2967"/>
    </location>
</feature>
<feature type="compositionally biased region" description="Polar residues" evidence="6">
    <location>
        <begin position="690"/>
        <end position="706"/>
    </location>
</feature>
<keyword evidence="4" id="KW-1015">Disulfide bond</keyword>
<keyword evidence="1" id="KW-0147">Chitin-binding</keyword>
<feature type="compositionally biased region" description="Low complexity" evidence="6">
    <location>
        <begin position="2251"/>
        <end position="2273"/>
    </location>
</feature>
<gene>
    <name evidence="8" type="ORF">BIW11_09233</name>
</gene>
<feature type="compositionally biased region" description="Polar residues" evidence="6">
    <location>
        <begin position="2311"/>
        <end position="2322"/>
    </location>
</feature>
<evidence type="ECO:0000256" key="4">
    <source>
        <dbReference type="ARBA" id="ARBA00023157"/>
    </source>
</evidence>
<feature type="region of interest" description="Disordered" evidence="6">
    <location>
        <begin position="2848"/>
        <end position="2871"/>
    </location>
</feature>
<feature type="region of interest" description="Disordered" evidence="6">
    <location>
        <begin position="2007"/>
        <end position="2085"/>
    </location>
</feature>
<feature type="domain" description="Chitin-binding type-2" evidence="7">
    <location>
        <begin position="247"/>
        <end position="308"/>
    </location>
</feature>
<feature type="compositionally biased region" description="Low complexity" evidence="6">
    <location>
        <begin position="2609"/>
        <end position="2639"/>
    </location>
</feature>
<feature type="region of interest" description="Disordered" evidence="6">
    <location>
        <begin position="653"/>
        <end position="749"/>
    </location>
</feature>
<dbReference type="GO" id="GO:0008061">
    <property type="term" value="F:chitin binding"/>
    <property type="evidence" value="ECO:0007669"/>
    <property type="project" value="UniProtKB-KW"/>
</dbReference>
<evidence type="ECO:0000256" key="1">
    <source>
        <dbReference type="ARBA" id="ARBA00022669"/>
    </source>
</evidence>
<feature type="compositionally biased region" description="Low complexity" evidence="6">
    <location>
        <begin position="1610"/>
        <end position="1629"/>
    </location>
</feature>
<feature type="compositionally biased region" description="Low complexity" evidence="6">
    <location>
        <begin position="707"/>
        <end position="718"/>
    </location>
</feature>
<feature type="region of interest" description="Disordered" evidence="6">
    <location>
        <begin position="2718"/>
        <end position="2781"/>
    </location>
</feature>
<keyword evidence="2" id="KW-0732">Signal</keyword>
<evidence type="ECO:0000256" key="6">
    <source>
        <dbReference type="SAM" id="MobiDB-lite"/>
    </source>
</evidence>
<feature type="region of interest" description="Disordered" evidence="6">
    <location>
        <begin position="2417"/>
        <end position="2652"/>
    </location>
</feature>
<feature type="compositionally biased region" description="Polar residues" evidence="6">
    <location>
        <begin position="1762"/>
        <end position="1773"/>
    </location>
</feature>
<feature type="compositionally biased region" description="Polar residues" evidence="6">
    <location>
        <begin position="545"/>
        <end position="557"/>
    </location>
</feature>
<dbReference type="Pfam" id="PF01607">
    <property type="entry name" value="CBM_14"/>
    <property type="match status" value="8"/>
</dbReference>
<reference evidence="8 9" key="1">
    <citation type="journal article" date="2017" name="Gigascience">
        <title>Draft genome of the honey bee ectoparasitic mite, Tropilaelaps mercedesae, is shaped by the parasitic life history.</title>
        <authorList>
            <person name="Dong X."/>
            <person name="Armstrong S.D."/>
            <person name="Xia D."/>
            <person name="Makepeace B.L."/>
            <person name="Darby A.C."/>
            <person name="Kadowaki T."/>
        </authorList>
    </citation>
    <scope>NUCLEOTIDE SEQUENCE [LARGE SCALE GENOMIC DNA]</scope>
    <source>
        <strain evidence="8">Wuxi-XJTLU</strain>
    </source>
</reference>
<name>A0A1V9XKZ0_9ACAR</name>
<evidence type="ECO:0000256" key="3">
    <source>
        <dbReference type="ARBA" id="ARBA00022737"/>
    </source>
</evidence>
<feature type="domain" description="Chitin-binding type-2" evidence="7">
    <location>
        <begin position="2348"/>
        <end position="2412"/>
    </location>
</feature>
<dbReference type="InterPro" id="IPR036508">
    <property type="entry name" value="Chitin-bd_dom_sf"/>
</dbReference>
<feature type="domain" description="Chitin-binding type-2" evidence="7">
    <location>
        <begin position="386"/>
        <end position="447"/>
    </location>
</feature>
<feature type="compositionally biased region" description="Basic residues" evidence="6">
    <location>
        <begin position="210"/>
        <end position="235"/>
    </location>
</feature>
<feature type="compositionally biased region" description="Acidic residues" evidence="6">
    <location>
        <begin position="1630"/>
        <end position="1643"/>
    </location>
</feature>
<organism evidence="8 9">
    <name type="scientific">Tropilaelaps mercedesae</name>
    <dbReference type="NCBI Taxonomy" id="418985"/>
    <lineage>
        <taxon>Eukaryota</taxon>
        <taxon>Metazoa</taxon>
        <taxon>Ecdysozoa</taxon>
        <taxon>Arthropoda</taxon>
        <taxon>Chelicerata</taxon>
        <taxon>Arachnida</taxon>
        <taxon>Acari</taxon>
        <taxon>Parasitiformes</taxon>
        <taxon>Mesostigmata</taxon>
        <taxon>Gamasina</taxon>
        <taxon>Dermanyssoidea</taxon>
        <taxon>Laelapidae</taxon>
        <taxon>Tropilaelaps</taxon>
    </lineage>
</organism>
<feature type="compositionally biased region" description="Low complexity" evidence="6">
    <location>
        <begin position="764"/>
        <end position="773"/>
    </location>
</feature>
<feature type="domain" description="Chitin-binding type-2" evidence="7">
    <location>
        <begin position="2777"/>
        <end position="2838"/>
    </location>
</feature>
<dbReference type="Gene3D" id="2.170.140.10">
    <property type="entry name" value="Chitin binding domain"/>
    <property type="match status" value="9"/>
</dbReference>
<dbReference type="PANTHER" id="PTHR23301:SF0">
    <property type="entry name" value="CHITIN-BINDING TYPE-2 DOMAIN-CONTAINING PROTEIN-RELATED"/>
    <property type="match status" value="1"/>
</dbReference>
<feature type="region of interest" description="Disordered" evidence="6">
    <location>
        <begin position="516"/>
        <end position="578"/>
    </location>
</feature>
<feature type="compositionally biased region" description="Pro residues" evidence="6">
    <location>
        <begin position="2848"/>
        <end position="2867"/>
    </location>
</feature>
<feature type="compositionally biased region" description="Polar residues" evidence="6">
    <location>
        <begin position="565"/>
        <end position="578"/>
    </location>
</feature>
<evidence type="ECO:0000259" key="7">
    <source>
        <dbReference type="PROSITE" id="PS50940"/>
    </source>
</evidence>
<dbReference type="InParanoid" id="A0A1V9XKZ0"/>
<sequence>MNGGGCRKPPPFDPCYNYASLFVPPTPMPPPESSVFPHNGSTYRIGTVAQQGQRFPCTRPGYEPHPTICYKYYHCQEVDSTKHAFRVTHFSCREGLMFDASTITCNIPSRSRSSCITRHPNSVTSTLSSLTSNSSFSTSSTSSTATRYATKHTSSINSASALLNNNDTSKPIIQASKLGLAGQYTSQTGPGGTTIGVLQGSDFQQIQHQQQRRKEHQQEQRRHRQQKQKQQHQQRQRQEIENTTPPELPCPGSGIYKHPTNCSQLYRCMPNSQGGFTAFVSACPDKKVWDSKRAICDIPSKVLIPCGFLVHETPGISTRHPTEATSVSLVSAEPATFTPSDSSLLTQKPLTTVVPPSTTLYGEISLDEGKFIGKSMSGESNSTAKNLTCSRNGVFRNPYDCHQFYTCTFSSGTQTYQINHFNCPEKLVFDERISRCAWSNRAHLCKGSAVAVPGSGIIQSRPTDLIQGTTQNGWTQINNVKSAHHKWNVDISENRIQSRKHDSNPRDLQLINLSQLGSTQGSDQDNRKGWIQSSSKENQHRENQRVGQESQEYSNRSSNKDNQLEQHQTTSQETKQIFMSRNTGYSTNQSGEIEHNRKFPYLSSHQGYHEMSALNNKTNQTTSGQSSHWNFLHQASQQQMMNQLSQQTINDDFPSVQLKDPEDGQTPNEQAIGTVSNQQTPINDFPLPTSHRQWNQHVSTQNLDKTQSQQVSSNQNASTLSQPGSSQTLSQNGFELVSSDSNSFPNSSDNGGGLLSSLLTSFNSSSTPTSVSTAIRQTPPMKAGAPTDFFANEESLQISPPILDVLKLTEPANLKLRIVVPDCAPNTIVNRELRLCVNNRGTGGENEISTQTTISEGAVNHIWPSRLTTSPTSKRTEGIIPPKENILKTIQVKSKGTPATILMTEAGLPEGIISTEAQGTALAVVSEINVQATERVTEANTPITDYLGEGDALTTPYLIETEAPSATDLLKVNAKGKTDVTNTEPLIVGSEAPVSFHMAETDVPTENDVAAIENPTTVSFVKAKSSAIDVTPTTTTSATDTIARAEAIVTETDVSTISIATQADSPSTSPVTATQHSVTNTTVAELSDITLMVRTEAIPAPPVVKAEISSELTETEATTSAGVIIEMHTAPTQIIAMTAYASEANASTTAYTPAVEISTVMPLPDNYKVGSLFDPSKQEESAKFVCQQRGTFAYSGDCRKYIRCVPRGRDFRTVLLNCFPGSVYDEGLKVCVRHRGHGCKSKAPTTPPLRNSPYVISWATRTKTQPSLFRKIKKIAPFVDVERPYTNAVHEIKAEASPTTSIIQSETLSTTYMPQTHVPTRNHMAEIDMEPSISLLATELVPPDAVDKNVSTTYSMAETEAPVLLDKTDTKPTATIKIAGTEFPVTTYRTKAEYPTITPIFESKVSLTEILNQREPTTTGPVADGKALTSISSTHTFTPTTAATDETEALGVVNGKEEVTSIATDQVTEIATEVATQNASTIAPIDETEDRTRARFSILKSVHYIDEENSNASASASVFGMGDRTQSHIFILNKTQYITDEDGTLNAQTEVRTRPRISFSNDVQSIGDIVSTLSTLISPPSTRTEAPIYASQSIMEAIQNTSVDNITILSSSSTTPSTQTETQTSTNESEVNEDQDTSIDETEPSASSVTSEDEAKAPVELDISENEAPKPAISDSDTGGLITTSLAQKYILAASNAAGTETPFSTQAIEMDPLITTAPDAEVSAVAAVVGGDAHAEIQITNVRNPPSQMLEVSGRGRYLAESNTTNHPSNSAPRRATHGYSSPLSTPIASTVKSKESLALQLATAMKLVTTAVGRETADLSSTIPLNVTSRENPRALLMPTAQLQMITEPYNSTENSTTFFELMKVRETTDYPHTERTSAAIMATSVTRLPNIYTDEDTTSPVSEYAEQVASDAGDFGSLIGTPAGFANEQISSADTSLDGTILANRNISGEDADSDRLSNAVTESIRSVSKSITELSAVISELPTKFQGDFLADSYQKVVTEAPEQSISISSQLPLSTDAFTNKPTFRPEPGTGGETDFGRPSGPPPPEPHWNSPVAPPLSNQELPSARPGSYPGETGIEITPPAARPCTGDCDLHCSGPGFFRHPKDCSNFIRCVENEERPGQFQVGVNSCQIFLEYQLLHSLALQKLASKVIQVYEFECPAGLIFDEQASTCNWPEQTQPCQAGEYLGFVWGPKPILGGSTSLGGGQPGALDVPVQGQSGGLGFPGDGQSPAHAQPGQGGFPRSSSQPDQGRYPDQGGQGGYPYQDRQGGYPGQNGQGGYPGQSGQGRQTPQNGQPSHGGFPPSPAQSPGSGLQQAESTDPHRSDRNLRTYYLFPGSGALSSTSGGCNPCSAAGFFRHPSSCEKFIRCVDFFGNGQFTVFNFACPAGLVFDERFNVCNWPHEAPPCDSVAAGNDCSAGQSPQRPAISGPESAPHTSHGFQGIPPGTQHGPAQSDQGSRQPQSPVQPQKPSAPQQGGWQPPSYEGSSSPQQGRWQAPPELAPSGPQGPGQGQPKPFVGHVGPSHSSWQPAPDSPQQGSWQPQTPPGSQQGPPGPSGPSRPIGQQQGGWQPQGPYDSSGSQGPSGPQNGGWQPPASPPSGRPQGTSGPQHGGWQPQGPSAGPDGPQQQQPQFAPQSQTAVGPPVNSPGGCSAQCTSTGFFRNPTNCHKFYRCVDFYQNGQYTIFHFDCPGGLVFDERISVCNWPQNSPPCNNAGGGGGGGCAGAPQPPAIAPPTQDFDQFDQGPPQDYGQGPQSGPPEPGSAGPPSVPQHVPPSQKNCPSAGFFRNPQNCNKFFRCVDFWGNGDYTIFHFDCPGGLVFDERSSVCNWPDQAPPCDGADAPARYPQMTPPSKVPPAPELPTEPPEMAPADTEMTTEMSTELTTEMMETTTPSRTPKNLEDRKKKPKRIKCPDKSNHEVPGDCTKFYRCAKVGVGKRAQLFQCMEGYIFDQEIQFCKKMPPGFKCMTMMTEETKEMMEEMGRAEMAPPEMYLD</sequence>
<protein>
    <recommendedName>
        <fullName evidence="7">Chitin-binding type-2 domain-containing protein</fullName>
    </recommendedName>
</protein>
<feature type="region of interest" description="Disordered" evidence="6">
    <location>
        <begin position="1609"/>
        <end position="1679"/>
    </location>
</feature>
<dbReference type="SMART" id="SM00494">
    <property type="entry name" value="ChtBD2"/>
    <property type="match status" value="9"/>
</dbReference>
<feature type="compositionally biased region" description="Low complexity" evidence="6">
    <location>
        <begin position="2007"/>
        <end position="2019"/>
    </location>
</feature>
<feature type="domain" description="Chitin-binding type-2" evidence="7">
    <location>
        <begin position="2653"/>
        <end position="2714"/>
    </location>
</feature>
<dbReference type="EMBL" id="MNPL01008526">
    <property type="protein sequence ID" value="OQR74195.1"/>
    <property type="molecule type" value="Genomic_DNA"/>
</dbReference>
<dbReference type="PROSITE" id="PS50940">
    <property type="entry name" value="CHIT_BIND_II"/>
    <property type="match status" value="8"/>
</dbReference>
<feature type="compositionally biased region" description="Polar residues" evidence="6">
    <location>
        <begin position="665"/>
        <end position="682"/>
    </location>
</feature>
<feature type="compositionally biased region" description="Gly residues" evidence="6">
    <location>
        <begin position="2274"/>
        <end position="2289"/>
    </location>
</feature>
<evidence type="ECO:0000313" key="8">
    <source>
        <dbReference type="EMBL" id="OQR74195.1"/>
    </source>
</evidence>
<feature type="region of interest" description="Disordered" evidence="6">
    <location>
        <begin position="126"/>
        <end position="145"/>
    </location>
</feature>
<feature type="region of interest" description="Disordered" evidence="6">
    <location>
        <begin position="204"/>
        <end position="252"/>
    </location>
</feature>
<feature type="domain" description="Chitin-binding type-2" evidence="7">
    <location>
        <begin position="54"/>
        <end position="117"/>
    </location>
</feature>
<feature type="compositionally biased region" description="Polar residues" evidence="6">
    <location>
        <begin position="719"/>
        <end position="733"/>
    </location>
</feature>
<feature type="region of interest" description="Disordered" evidence="6">
    <location>
        <begin position="1761"/>
        <end position="1785"/>
    </location>
</feature>
<evidence type="ECO:0000256" key="5">
    <source>
        <dbReference type="ARBA" id="ARBA00023180"/>
    </source>
</evidence>
<feature type="compositionally biased region" description="Low complexity" evidence="6">
    <location>
        <begin position="2536"/>
        <end position="2553"/>
    </location>
</feature>
<feature type="compositionally biased region" description="Low complexity" evidence="6">
    <location>
        <begin position="2459"/>
        <end position="2478"/>
    </location>
</feature>
<feature type="compositionally biased region" description="Low complexity" evidence="6">
    <location>
        <begin position="738"/>
        <end position="749"/>
    </location>
</feature>
<dbReference type="InterPro" id="IPR051940">
    <property type="entry name" value="Chitin_bind-dev_reg"/>
</dbReference>
<evidence type="ECO:0000256" key="2">
    <source>
        <dbReference type="ARBA" id="ARBA00022729"/>
    </source>
</evidence>
<feature type="region of interest" description="Disordered" evidence="6">
    <location>
        <begin position="2885"/>
        <end position="2917"/>
    </location>
</feature>
<dbReference type="Proteomes" id="UP000192247">
    <property type="component" value="Unassembled WGS sequence"/>
</dbReference>
<feature type="compositionally biased region" description="Low complexity" evidence="6">
    <location>
        <begin position="2734"/>
        <end position="2755"/>
    </location>
</feature>
<accession>A0A1V9XKZ0</accession>
<proteinExistence type="predicted"/>
<keyword evidence="5" id="KW-0325">Glycoprotein</keyword>
<dbReference type="PANTHER" id="PTHR23301">
    <property type="entry name" value="CHITIN BINDING PERITROPHIN-A"/>
    <property type="match status" value="1"/>
</dbReference>
<dbReference type="OrthoDB" id="6020543at2759"/>
<feature type="domain" description="Chitin-binding type-2" evidence="7">
    <location>
        <begin position="1183"/>
        <end position="1241"/>
    </location>
</feature>
<dbReference type="SUPFAM" id="SSF57625">
    <property type="entry name" value="Invertebrate chitin-binding proteins"/>
    <property type="match status" value="9"/>
</dbReference>
<feature type="region of interest" description="Disordered" evidence="6">
    <location>
        <begin position="764"/>
        <end position="787"/>
    </location>
</feature>